<proteinExistence type="predicted"/>
<accession>A0A0M3KJB2</accession>
<keyword evidence="2" id="KW-1185">Reference proteome</keyword>
<dbReference type="Proteomes" id="UP000267096">
    <property type="component" value="Unassembled WGS sequence"/>
</dbReference>
<dbReference type="WBParaSite" id="ASIM_0002108501-mRNA-1">
    <property type="protein sequence ID" value="ASIM_0002108501-mRNA-1"/>
    <property type="gene ID" value="ASIM_0002108501"/>
</dbReference>
<reference evidence="1 2" key="2">
    <citation type="submission" date="2018-11" db="EMBL/GenBank/DDBJ databases">
        <authorList>
            <consortium name="Pathogen Informatics"/>
        </authorList>
    </citation>
    <scope>NUCLEOTIDE SEQUENCE [LARGE SCALE GENOMIC DNA]</scope>
</reference>
<dbReference type="OrthoDB" id="5874482at2759"/>
<evidence type="ECO:0000313" key="3">
    <source>
        <dbReference type="WBParaSite" id="ASIM_0002108501-mRNA-1"/>
    </source>
</evidence>
<dbReference type="EMBL" id="UYRR01039653">
    <property type="protein sequence ID" value="VDK77060.1"/>
    <property type="molecule type" value="Genomic_DNA"/>
</dbReference>
<sequence length="97" mass="10457">GTGNVCSTDYQCLGGQKCHSEVCECDGNEVILGGRCVKNDGFCLQGEQGQMILLEDALNRMEIARIIKFSFKIVAITFQNLARTANLTPSVSVDPTA</sequence>
<reference evidence="3" key="1">
    <citation type="submission" date="2017-02" db="UniProtKB">
        <authorList>
            <consortium name="WormBaseParasite"/>
        </authorList>
    </citation>
    <scope>IDENTIFICATION</scope>
</reference>
<dbReference type="AlphaFoldDB" id="A0A0M3KJB2"/>
<gene>
    <name evidence="1" type="ORF">ASIM_LOCUS20459</name>
</gene>
<organism evidence="3">
    <name type="scientific">Anisakis simplex</name>
    <name type="common">Herring worm</name>
    <dbReference type="NCBI Taxonomy" id="6269"/>
    <lineage>
        <taxon>Eukaryota</taxon>
        <taxon>Metazoa</taxon>
        <taxon>Ecdysozoa</taxon>
        <taxon>Nematoda</taxon>
        <taxon>Chromadorea</taxon>
        <taxon>Rhabditida</taxon>
        <taxon>Spirurina</taxon>
        <taxon>Ascaridomorpha</taxon>
        <taxon>Ascaridoidea</taxon>
        <taxon>Anisakidae</taxon>
        <taxon>Anisakis</taxon>
        <taxon>Anisakis simplex complex</taxon>
    </lineage>
</organism>
<protein>
    <submittedName>
        <fullName evidence="3">EB domain-containing protein</fullName>
    </submittedName>
</protein>
<name>A0A0M3KJB2_ANISI</name>
<evidence type="ECO:0000313" key="2">
    <source>
        <dbReference type="Proteomes" id="UP000267096"/>
    </source>
</evidence>
<evidence type="ECO:0000313" key="1">
    <source>
        <dbReference type="EMBL" id="VDK77060.1"/>
    </source>
</evidence>